<evidence type="ECO:0000313" key="5">
    <source>
        <dbReference type="EMBL" id="MBJ8382033.1"/>
    </source>
</evidence>
<evidence type="ECO:0000313" key="6">
    <source>
        <dbReference type="Proteomes" id="UP000746649"/>
    </source>
</evidence>
<dbReference type="Proteomes" id="UP000746649">
    <property type="component" value="Unassembled WGS sequence"/>
</dbReference>
<accession>A0ABS0ZT91</accession>
<dbReference type="EMBL" id="JADWND010000006">
    <property type="protein sequence ID" value="MBJ8382033.1"/>
    <property type="molecule type" value="Genomic_DNA"/>
</dbReference>
<dbReference type="CDD" id="cd00383">
    <property type="entry name" value="trans_reg_C"/>
    <property type="match status" value="1"/>
</dbReference>
<evidence type="ECO:0000256" key="1">
    <source>
        <dbReference type="ARBA" id="ARBA00023125"/>
    </source>
</evidence>
<keyword evidence="6" id="KW-1185">Reference proteome</keyword>
<feature type="domain" description="OmpR/PhoB-type" evidence="4">
    <location>
        <begin position="2"/>
        <end position="106"/>
    </location>
</feature>
<dbReference type="InterPro" id="IPR001867">
    <property type="entry name" value="OmpR/PhoB-type_DNA-bd"/>
</dbReference>
<feature type="transmembrane region" description="Helical" evidence="3">
    <location>
        <begin position="158"/>
        <end position="175"/>
    </location>
</feature>
<dbReference type="InterPro" id="IPR016032">
    <property type="entry name" value="Sig_transdc_resp-reg_C-effctor"/>
</dbReference>
<comment type="caution">
    <text evidence="5">The sequence shown here is derived from an EMBL/GenBank/DDBJ whole genome shotgun (WGS) entry which is preliminary data.</text>
</comment>
<dbReference type="InterPro" id="IPR036388">
    <property type="entry name" value="WH-like_DNA-bd_sf"/>
</dbReference>
<dbReference type="SMART" id="SM00862">
    <property type="entry name" value="Trans_reg_C"/>
    <property type="match status" value="1"/>
</dbReference>
<keyword evidence="3" id="KW-1133">Transmembrane helix</keyword>
<organism evidence="5 6">
    <name type="scientific">Citrobacter sedlakii</name>
    <dbReference type="NCBI Taxonomy" id="67826"/>
    <lineage>
        <taxon>Bacteria</taxon>
        <taxon>Pseudomonadati</taxon>
        <taxon>Pseudomonadota</taxon>
        <taxon>Gammaproteobacteria</taxon>
        <taxon>Enterobacterales</taxon>
        <taxon>Enterobacteriaceae</taxon>
        <taxon>Citrobacter</taxon>
        <taxon>Citrobacter freundii complex</taxon>
    </lineage>
</organism>
<proteinExistence type="predicted"/>
<dbReference type="PROSITE" id="PS51755">
    <property type="entry name" value="OMPR_PHOB"/>
    <property type="match status" value="1"/>
</dbReference>
<dbReference type="SUPFAM" id="SSF46894">
    <property type="entry name" value="C-terminal effector domain of the bipartite response regulators"/>
    <property type="match status" value="1"/>
</dbReference>
<dbReference type="Gene3D" id="1.10.10.10">
    <property type="entry name" value="Winged helix-like DNA-binding domain superfamily/Winged helix DNA-binding domain"/>
    <property type="match status" value="1"/>
</dbReference>
<reference evidence="5 6" key="1">
    <citation type="submission" date="2020-11" db="EMBL/GenBank/DDBJ databases">
        <title>Enhanced detection system for hospital associated transmission using whole genome sequencing surveillance.</title>
        <authorList>
            <person name="Harrison L.H."/>
            <person name="Van Tyne D."/>
            <person name="Marsh J.W."/>
            <person name="Griffith M.P."/>
            <person name="Snyder D.J."/>
            <person name="Cooper V.S."/>
            <person name="Mustapha M."/>
        </authorList>
    </citation>
    <scope>NUCLEOTIDE SEQUENCE [LARGE SCALE GENOMIC DNA]</scope>
    <source>
        <strain evidence="5 6">CB00117</strain>
    </source>
</reference>
<keyword evidence="3" id="KW-0812">Transmembrane</keyword>
<dbReference type="Pfam" id="PF00486">
    <property type="entry name" value="Trans_reg_C"/>
    <property type="match status" value="1"/>
</dbReference>
<name>A0ABS0ZT91_9ENTR</name>
<dbReference type="RefSeq" id="WP_200035523.1">
    <property type="nucleotide sequence ID" value="NZ_JADWND010000006.1"/>
</dbReference>
<protein>
    <submittedName>
        <fullName evidence="5">Winged helix-turn-helix domain-containing protein</fullName>
    </submittedName>
</protein>
<keyword evidence="1 2" id="KW-0238">DNA-binding</keyword>
<gene>
    <name evidence="5" type="ORF">I6M88_13795</name>
</gene>
<evidence type="ECO:0000259" key="4">
    <source>
        <dbReference type="PROSITE" id="PS51755"/>
    </source>
</evidence>
<evidence type="ECO:0000256" key="2">
    <source>
        <dbReference type="PROSITE-ProRule" id="PRU01091"/>
    </source>
</evidence>
<keyword evidence="3" id="KW-0472">Membrane</keyword>
<feature type="DNA-binding region" description="OmpR/PhoB-type" evidence="2">
    <location>
        <begin position="2"/>
        <end position="106"/>
    </location>
</feature>
<evidence type="ECO:0000256" key="3">
    <source>
        <dbReference type="SAM" id="Phobius"/>
    </source>
</evidence>
<sequence>MIPTYEIENRVIFDPAGYRLWPTEEPEAVVTLYAPVSQCLLLMLQHPQQILSQEVFFEEVWRKNGLYVNPNTLYQNIALLRKALKSLGIQKEIIKTVPRRGIQFIGAIRSVEEENAVTTSETVFKVEVSPLDSKMTKEEGNSEKQPYSLPANRKAKRLYYFSGAIILICAGWLFIMNLPSHKNNMAFFMNYHPTGMVEKCQLFSSSPDKASSIKRFSLVSRLTGLTCTSGEKAWVTFNRNNSMVSVVTCDNEINHPAVNCMSWIYREAGNE</sequence>